<evidence type="ECO:0000256" key="1">
    <source>
        <dbReference type="SAM" id="MobiDB-lite"/>
    </source>
</evidence>
<feature type="region of interest" description="Disordered" evidence="1">
    <location>
        <begin position="107"/>
        <end position="131"/>
    </location>
</feature>
<feature type="region of interest" description="Disordered" evidence="1">
    <location>
        <begin position="174"/>
        <end position="353"/>
    </location>
</feature>
<sequence>MFSIKNDDVSSGPPLINERKRFMMDENTQVLDVTYGNFSCRLEGFEDSVETMKMVVSFFHDLAGHDRFMDTEPLAPDMETLALLTEEQTGVAVDIEGEDNHVSLRVRQPSEDVAPAALDDEEDDADDYFDDAEMYDPSLEDAEDDAVDEDEDGSYADNLASVADKLERMRAAAADRKSASSAEEFSEDLSEPAAPAANPLSQRLSDLVKRTAAAAEAAPIEDDTPKAQAAVTEDEDLNVFGTAEFDEDIAAALAAEEEEDDELMVADRAADEPVATEAEEADDDVEDDLVAAQSDDDVEEDVAYDDTPDDDDFDNAYASDDADDTAAEQDEDPLSLTAKQASQIEDDNYDDDDEFDLEAEVAKVEAEIAARQGNEFARPGLPRHVEDAMSRIMSQTDQHLNQPENRRHRDAFAQLKAAVAATEAARQLGDKGADKREADEVYKDDLGAHEAKGKAEGKHVPPLKLVKSQEVKPGAGDRQTLQRPETAAPASAGSMEAASERLRKIATLKESDAKPETNDFADFAAAHGASDLTDQLEAAGAFICFVEGEADFSRPQVMKLVQSATENEISREDGLRSFGRLLRQARLVKLANGRFQVAENTQYRPDGYKAAQG</sequence>
<accession>A0A1R3WV21</accession>
<keyword evidence="3" id="KW-1185">Reference proteome</keyword>
<dbReference type="Proteomes" id="UP000186997">
    <property type="component" value="Unassembled WGS sequence"/>
</dbReference>
<reference evidence="3" key="1">
    <citation type="submission" date="2017-01" db="EMBL/GenBank/DDBJ databases">
        <authorList>
            <person name="Varghese N."/>
            <person name="Submissions S."/>
        </authorList>
    </citation>
    <scope>NUCLEOTIDE SEQUENCE [LARGE SCALE GENOMIC DNA]</scope>
    <source>
        <strain evidence="3">DSM 29591</strain>
    </source>
</reference>
<dbReference type="AlphaFoldDB" id="A0A1R3WV21"/>
<proteinExistence type="predicted"/>
<dbReference type="STRING" id="287098.SAMN05421665_1348"/>
<dbReference type="EMBL" id="FTPR01000001">
    <property type="protein sequence ID" value="SIT81885.1"/>
    <property type="molecule type" value="Genomic_DNA"/>
</dbReference>
<protein>
    <submittedName>
        <fullName evidence="2">Uncharacterized protein</fullName>
    </submittedName>
</protein>
<feature type="compositionally biased region" description="Acidic residues" evidence="1">
    <location>
        <begin position="118"/>
        <end position="131"/>
    </location>
</feature>
<feature type="region of interest" description="Disordered" evidence="1">
    <location>
        <begin position="469"/>
        <end position="499"/>
    </location>
</feature>
<evidence type="ECO:0000313" key="3">
    <source>
        <dbReference type="Proteomes" id="UP000186997"/>
    </source>
</evidence>
<name>A0A1R3WV21_9RHOB</name>
<gene>
    <name evidence="2" type="ORF">SAMN05421665_1348</name>
</gene>
<feature type="compositionally biased region" description="Acidic residues" evidence="1">
    <location>
        <begin position="277"/>
        <end position="333"/>
    </location>
</feature>
<evidence type="ECO:0000313" key="2">
    <source>
        <dbReference type="EMBL" id="SIT81885.1"/>
    </source>
</evidence>
<feature type="compositionally biased region" description="Acidic residues" evidence="1">
    <location>
        <begin position="344"/>
        <end position="353"/>
    </location>
</feature>
<feature type="compositionally biased region" description="Low complexity" evidence="1">
    <location>
        <begin position="487"/>
        <end position="497"/>
    </location>
</feature>
<feature type="compositionally biased region" description="Acidic residues" evidence="1">
    <location>
        <begin position="244"/>
        <end position="264"/>
    </location>
</feature>
<organism evidence="2 3">
    <name type="scientific">Yoonia rosea</name>
    <dbReference type="NCBI Taxonomy" id="287098"/>
    <lineage>
        <taxon>Bacteria</taxon>
        <taxon>Pseudomonadati</taxon>
        <taxon>Pseudomonadota</taxon>
        <taxon>Alphaproteobacteria</taxon>
        <taxon>Rhodobacterales</taxon>
        <taxon>Paracoccaceae</taxon>
        <taxon>Yoonia</taxon>
    </lineage>
</organism>